<protein>
    <submittedName>
        <fullName evidence="1">Uncharacterized protein</fullName>
    </submittedName>
</protein>
<accession>A0A226EQ80</accession>
<name>A0A226EQ80_FOLCA</name>
<dbReference type="EMBL" id="LNIX01000002">
    <property type="protein sequence ID" value="OXA59649.1"/>
    <property type="molecule type" value="Genomic_DNA"/>
</dbReference>
<comment type="caution">
    <text evidence="1">The sequence shown here is derived from an EMBL/GenBank/DDBJ whole genome shotgun (WGS) entry which is preliminary data.</text>
</comment>
<sequence length="247" mass="28455">MDKGNKRTTKRRSRYSRTRIYKNAKHNWDDEYVDITSEDNMTMSGSDDCALNITKELHNLAAVMQNVPLGGDIDLCPSGSIRQRRLNKLADDIQFVNQLASSDSDISLDLDELDDPGRIQNTARIEKFSTLRRKFERSQGLVESRNSKTWTEELITSSEKFTNKYNEIENRTMPIRKDLEDFGKEKVIVDKNCTITPCVQLDVKISEKVCTSETKKLTKLKEDLFSNFSFHLINDKPYNAVSKLSKK</sequence>
<evidence type="ECO:0000313" key="1">
    <source>
        <dbReference type="EMBL" id="OXA59649.1"/>
    </source>
</evidence>
<evidence type="ECO:0000313" key="2">
    <source>
        <dbReference type="Proteomes" id="UP000198287"/>
    </source>
</evidence>
<proteinExistence type="predicted"/>
<organism evidence="1 2">
    <name type="scientific">Folsomia candida</name>
    <name type="common">Springtail</name>
    <dbReference type="NCBI Taxonomy" id="158441"/>
    <lineage>
        <taxon>Eukaryota</taxon>
        <taxon>Metazoa</taxon>
        <taxon>Ecdysozoa</taxon>
        <taxon>Arthropoda</taxon>
        <taxon>Hexapoda</taxon>
        <taxon>Collembola</taxon>
        <taxon>Entomobryomorpha</taxon>
        <taxon>Isotomoidea</taxon>
        <taxon>Isotomidae</taxon>
        <taxon>Proisotominae</taxon>
        <taxon>Folsomia</taxon>
    </lineage>
</organism>
<keyword evidence="2" id="KW-1185">Reference proteome</keyword>
<dbReference type="Proteomes" id="UP000198287">
    <property type="component" value="Unassembled WGS sequence"/>
</dbReference>
<gene>
    <name evidence="1" type="ORF">Fcan01_05245</name>
</gene>
<reference evidence="1 2" key="1">
    <citation type="submission" date="2015-12" db="EMBL/GenBank/DDBJ databases">
        <title>The genome of Folsomia candida.</title>
        <authorList>
            <person name="Faddeeva A."/>
            <person name="Derks M.F."/>
            <person name="Anvar Y."/>
            <person name="Smit S."/>
            <person name="Van Straalen N."/>
            <person name="Roelofs D."/>
        </authorList>
    </citation>
    <scope>NUCLEOTIDE SEQUENCE [LARGE SCALE GENOMIC DNA]</scope>
    <source>
        <strain evidence="1 2">VU population</strain>
        <tissue evidence="1">Whole body</tissue>
    </source>
</reference>
<dbReference type="AlphaFoldDB" id="A0A226EQ80"/>